<dbReference type="PIRSF" id="PIRSF006806">
    <property type="entry name" value="FTHF_cligase"/>
    <property type="match status" value="1"/>
</dbReference>
<sequence length="227" mass="24912">MSMLQSTLRTQKKALRKAIGATLRALPAASIDEQSQAVAAQIVSAPWFTRSKALSCYLSMPTGELSTESLVSTILNSKKLLFVPRIESADGRMDFVRLYGEDDLSSLPSGLWGIKEPGRQWMGNERTNGVTNYFVLGPVMDATCEPLDLILLPGVAFDKTLSRLGHGKGYYDRFIQTYVSSGHQRPLLVGLALREQCLESGEVPIGENDWKMDLVVTPDGIIGEKDC</sequence>
<dbReference type="PANTHER" id="PTHR23407:SF1">
    <property type="entry name" value="5-FORMYLTETRAHYDROFOLATE CYCLO-LIGASE"/>
    <property type="match status" value="1"/>
</dbReference>
<dbReference type="NCBIfam" id="TIGR02727">
    <property type="entry name" value="MTHFS_bact"/>
    <property type="match status" value="1"/>
</dbReference>
<dbReference type="AlphaFoldDB" id="A0A2A9NKM1"/>
<evidence type="ECO:0000256" key="2">
    <source>
        <dbReference type="ARBA" id="ARBA00022741"/>
    </source>
</evidence>
<proteinExistence type="inferred from homology"/>
<keyword evidence="7" id="KW-0460">Magnesium</keyword>
<dbReference type="Gene3D" id="3.40.50.10420">
    <property type="entry name" value="NagB/RpiA/CoA transferase-like"/>
    <property type="match status" value="1"/>
</dbReference>
<evidence type="ECO:0000256" key="3">
    <source>
        <dbReference type="ARBA" id="ARBA00022840"/>
    </source>
</evidence>
<dbReference type="Proteomes" id="UP000242287">
    <property type="component" value="Unassembled WGS sequence"/>
</dbReference>
<protein>
    <recommendedName>
        <fullName evidence="5 7">5-formyltetrahydrofolate cyclo-ligase</fullName>
        <ecNumber evidence="5 7">6.3.3.2</ecNumber>
    </recommendedName>
</protein>
<dbReference type="STRING" id="703135.A0A2A9NKM1"/>
<feature type="binding site" evidence="6">
    <location>
        <position position="64"/>
    </location>
    <ligand>
        <name>substrate</name>
    </ligand>
</feature>
<feature type="binding site" evidence="6">
    <location>
        <position position="58"/>
    </location>
    <ligand>
        <name>substrate</name>
    </ligand>
</feature>
<dbReference type="SUPFAM" id="SSF100950">
    <property type="entry name" value="NagB/RpiA/CoA transferase-like"/>
    <property type="match status" value="1"/>
</dbReference>
<comment type="catalytic activity">
    <reaction evidence="4 7">
        <text>(6S)-5-formyl-5,6,7,8-tetrahydrofolate + ATP = (6R)-5,10-methenyltetrahydrofolate + ADP + phosphate</text>
        <dbReference type="Rhea" id="RHEA:10488"/>
        <dbReference type="ChEBI" id="CHEBI:30616"/>
        <dbReference type="ChEBI" id="CHEBI:43474"/>
        <dbReference type="ChEBI" id="CHEBI:57455"/>
        <dbReference type="ChEBI" id="CHEBI:57457"/>
        <dbReference type="ChEBI" id="CHEBI:456216"/>
        <dbReference type="EC" id="6.3.3.2"/>
    </reaction>
</comment>
<evidence type="ECO:0000313" key="9">
    <source>
        <dbReference type="Proteomes" id="UP000242287"/>
    </source>
</evidence>
<dbReference type="Pfam" id="PF01812">
    <property type="entry name" value="5-FTHF_cyc-lig"/>
    <property type="match status" value="1"/>
</dbReference>
<dbReference type="OrthoDB" id="2015992at2759"/>
<dbReference type="GO" id="GO:0035999">
    <property type="term" value="P:tetrahydrofolate interconversion"/>
    <property type="evidence" value="ECO:0007669"/>
    <property type="project" value="TreeGrafter"/>
</dbReference>
<evidence type="ECO:0000256" key="4">
    <source>
        <dbReference type="ARBA" id="ARBA00036539"/>
    </source>
</evidence>
<evidence type="ECO:0000256" key="5">
    <source>
        <dbReference type="ARBA" id="ARBA00038966"/>
    </source>
</evidence>
<keyword evidence="9" id="KW-1185">Reference proteome</keyword>
<dbReference type="EC" id="6.3.3.2" evidence="5 7"/>
<evidence type="ECO:0000256" key="1">
    <source>
        <dbReference type="ARBA" id="ARBA00010638"/>
    </source>
</evidence>
<dbReference type="InterPro" id="IPR024185">
    <property type="entry name" value="FTHF_cligase-like_sf"/>
</dbReference>
<gene>
    <name evidence="8" type="ORF">AMATHDRAFT_40722</name>
</gene>
<comment type="cofactor">
    <cofactor evidence="7">
        <name>Mg(2+)</name>
        <dbReference type="ChEBI" id="CHEBI:18420"/>
    </cofactor>
</comment>
<dbReference type="GO" id="GO:0030272">
    <property type="term" value="F:5-formyltetrahydrofolate cyclo-ligase activity"/>
    <property type="evidence" value="ECO:0007669"/>
    <property type="project" value="UniProtKB-EC"/>
</dbReference>
<dbReference type="GO" id="GO:0046872">
    <property type="term" value="F:metal ion binding"/>
    <property type="evidence" value="ECO:0007669"/>
    <property type="project" value="UniProtKB-KW"/>
</dbReference>
<dbReference type="InterPro" id="IPR002698">
    <property type="entry name" value="FTHF_cligase"/>
</dbReference>
<dbReference type="GO" id="GO:0009396">
    <property type="term" value="P:folic acid-containing compound biosynthetic process"/>
    <property type="evidence" value="ECO:0007669"/>
    <property type="project" value="TreeGrafter"/>
</dbReference>
<accession>A0A2A9NKM1</accession>
<evidence type="ECO:0000256" key="6">
    <source>
        <dbReference type="PIRSR" id="PIRSR006806-1"/>
    </source>
</evidence>
<dbReference type="GO" id="GO:0005524">
    <property type="term" value="F:ATP binding"/>
    <property type="evidence" value="ECO:0007669"/>
    <property type="project" value="UniProtKB-KW"/>
</dbReference>
<dbReference type="PANTHER" id="PTHR23407">
    <property type="entry name" value="ATPASE INHIBITOR/5-FORMYLTETRAHYDROFOLATE CYCLO-LIGASE"/>
    <property type="match status" value="1"/>
</dbReference>
<dbReference type="GO" id="GO:0005739">
    <property type="term" value="C:mitochondrion"/>
    <property type="evidence" value="ECO:0007669"/>
    <property type="project" value="TreeGrafter"/>
</dbReference>
<evidence type="ECO:0000256" key="7">
    <source>
        <dbReference type="RuleBase" id="RU361279"/>
    </source>
</evidence>
<feature type="binding site" evidence="6">
    <location>
        <begin position="163"/>
        <end position="171"/>
    </location>
    <ligand>
        <name>ATP</name>
        <dbReference type="ChEBI" id="CHEBI:30616"/>
    </ligand>
</feature>
<dbReference type="EMBL" id="KZ302000">
    <property type="protein sequence ID" value="PFH50618.1"/>
    <property type="molecule type" value="Genomic_DNA"/>
</dbReference>
<keyword evidence="7" id="KW-0479">Metal-binding</keyword>
<dbReference type="InterPro" id="IPR037171">
    <property type="entry name" value="NagB/RpiA_transferase-like"/>
</dbReference>
<comment type="similarity">
    <text evidence="1 7">Belongs to the 5-formyltetrahydrofolate cyclo-ligase family.</text>
</comment>
<keyword evidence="2 6" id="KW-0547">Nucleotide-binding</keyword>
<reference evidence="8 9" key="1">
    <citation type="submission" date="2014-02" db="EMBL/GenBank/DDBJ databases">
        <title>Transposable element dynamics among asymbiotic and ectomycorrhizal Amanita fungi.</title>
        <authorList>
            <consortium name="DOE Joint Genome Institute"/>
            <person name="Hess J."/>
            <person name="Skrede I."/>
            <person name="Wolfe B."/>
            <person name="LaButti K."/>
            <person name="Ohm R.A."/>
            <person name="Grigoriev I.V."/>
            <person name="Pringle A."/>
        </authorList>
    </citation>
    <scope>NUCLEOTIDE SEQUENCE [LARGE SCALE GENOMIC DNA]</scope>
    <source>
        <strain evidence="8 9">SKay4041</strain>
    </source>
</reference>
<keyword evidence="3 6" id="KW-0067">ATP-binding</keyword>
<feature type="binding site" evidence="6">
    <location>
        <begin position="12"/>
        <end position="16"/>
    </location>
    <ligand>
        <name>ATP</name>
        <dbReference type="ChEBI" id="CHEBI:30616"/>
    </ligand>
</feature>
<evidence type="ECO:0000313" key="8">
    <source>
        <dbReference type="EMBL" id="PFH50618.1"/>
    </source>
</evidence>
<name>A0A2A9NKM1_9AGAR</name>
<organism evidence="8 9">
    <name type="scientific">Amanita thiersii Skay4041</name>
    <dbReference type="NCBI Taxonomy" id="703135"/>
    <lineage>
        <taxon>Eukaryota</taxon>
        <taxon>Fungi</taxon>
        <taxon>Dikarya</taxon>
        <taxon>Basidiomycota</taxon>
        <taxon>Agaricomycotina</taxon>
        <taxon>Agaricomycetes</taxon>
        <taxon>Agaricomycetidae</taxon>
        <taxon>Agaricales</taxon>
        <taxon>Pluteineae</taxon>
        <taxon>Amanitaceae</taxon>
        <taxon>Amanita</taxon>
    </lineage>
</organism>